<protein>
    <submittedName>
        <fullName evidence="5">Phosphate butyryltransferase</fullName>
        <ecNumber evidence="5">2.3.1.19</ecNumber>
    </submittedName>
</protein>
<gene>
    <name evidence="5" type="ORF">HNP65_000796</name>
</gene>
<evidence type="ECO:0000313" key="5">
    <source>
        <dbReference type="EMBL" id="MBB6062358.1"/>
    </source>
</evidence>
<dbReference type="EMBL" id="JACHEX010000002">
    <property type="protein sequence ID" value="MBB6062358.1"/>
    <property type="molecule type" value="Genomic_DNA"/>
</dbReference>
<keyword evidence="6" id="KW-1185">Reference proteome</keyword>
<accession>A0A841GS29</accession>
<organism evidence="5 6">
    <name type="scientific">Thermosipho japonicus</name>
    <dbReference type="NCBI Taxonomy" id="90323"/>
    <lineage>
        <taxon>Bacteria</taxon>
        <taxon>Thermotogati</taxon>
        <taxon>Thermotogota</taxon>
        <taxon>Thermotogae</taxon>
        <taxon>Thermotogales</taxon>
        <taxon>Fervidobacteriaceae</taxon>
        <taxon>Thermosipho</taxon>
    </lineage>
</organism>
<dbReference type="AlphaFoldDB" id="A0A841GS29"/>
<dbReference type="NCBIfam" id="NF004472">
    <property type="entry name" value="PRK05805.1"/>
    <property type="match status" value="1"/>
</dbReference>
<name>A0A841GS29_9BACT</name>
<dbReference type="EC" id="2.3.1.19" evidence="5"/>
<dbReference type="InterPro" id="IPR002505">
    <property type="entry name" value="PTA_PTB"/>
</dbReference>
<dbReference type="PIRSF" id="PIRSF000428">
    <property type="entry name" value="P_Ac_trans"/>
    <property type="match status" value="1"/>
</dbReference>
<feature type="domain" description="Phosphate acetyl/butaryl transferase" evidence="4">
    <location>
        <begin position="76"/>
        <end position="294"/>
    </location>
</feature>
<dbReference type="PANTHER" id="PTHR43356">
    <property type="entry name" value="PHOSPHATE ACETYLTRANSFERASE"/>
    <property type="match status" value="1"/>
</dbReference>
<dbReference type="InterPro" id="IPR012147">
    <property type="entry name" value="P_Ac_Bu_trans"/>
</dbReference>
<evidence type="ECO:0000259" key="4">
    <source>
        <dbReference type="Pfam" id="PF01515"/>
    </source>
</evidence>
<dbReference type="RefSeq" id="WP_184619043.1">
    <property type="nucleotide sequence ID" value="NZ_JACHEX010000002.1"/>
</dbReference>
<dbReference type="Gene3D" id="3.40.718.10">
    <property type="entry name" value="Isopropylmalate Dehydrogenase"/>
    <property type="match status" value="1"/>
</dbReference>
<dbReference type="Proteomes" id="UP000555828">
    <property type="component" value="Unassembled WGS sequence"/>
</dbReference>
<dbReference type="Pfam" id="PF01515">
    <property type="entry name" value="PTA_PTB"/>
    <property type="match status" value="1"/>
</dbReference>
<evidence type="ECO:0000256" key="3">
    <source>
        <dbReference type="ARBA" id="ARBA00023315"/>
    </source>
</evidence>
<proteinExistence type="inferred from homology"/>
<keyword evidence="3 5" id="KW-0012">Acyltransferase</keyword>
<dbReference type="NCBIfam" id="NF006045">
    <property type="entry name" value="PRK08190.1"/>
    <property type="match status" value="1"/>
</dbReference>
<evidence type="ECO:0000313" key="6">
    <source>
        <dbReference type="Proteomes" id="UP000555828"/>
    </source>
</evidence>
<evidence type="ECO:0000256" key="1">
    <source>
        <dbReference type="ARBA" id="ARBA00005656"/>
    </source>
</evidence>
<sequence length="303" mass="32173">MKKLNEILGKAKKFGPKTVAVAASEDEVVLKAIDKAKKEGIINAILVGDVEKTKKLANENNIDLSEHKLVDAKDYNDAAEKAVKLVAEKQADFVMKGKIKTGDLMRVVLKEEYGLRTGKTLSLVSIFETPLYHKLLVVSDAGMTIAPTLEQKVDLINNAVFVAKKAVGVETPKVAILGAVEIVNPKMPATIEAAILSQMNKRGQIKGCIVDGPFALDNAVSKEAAEHKGIVSDVAGDADILIMPDIEAGNIFYKSMVFLGGAKVASAIVGAKVPVALTSRADSDETKLLSLALTTLLAGDLNV</sequence>
<evidence type="ECO:0000256" key="2">
    <source>
        <dbReference type="ARBA" id="ARBA00022679"/>
    </source>
</evidence>
<comment type="caution">
    <text evidence="5">The sequence shown here is derived from an EMBL/GenBank/DDBJ whole genome shotgun (WGS) entry which is preliminary data.</text>
</comment>
<comment type="similarity">
    <text evidence="1">Belongs to the phosphate acetyltransferase and butyryltransferase family.</text>
</comment>
<reference evidence="5 6" key="1">
    <citation type="submission" date="2020-08" db="EMBL/GenBank/DDBJ databases">
        <title>Genomic Encyclopedia of Type Strains, Phase IV (KMG-IV): sequencing the most valuable type-strain genomes for metagenomic binning, comparative biology and taxonomic classification.</title>
        <authorList>
            <person name="Goeker M."/>
        </authorList>
    </citation>
    <scope>NUCLEOTIDE SEQUENCE [LARGE SCALE GENOMIC DNA]</scope>
    <source>
        <strain evidence="5 6">DSM 13481</strain>
    </source>
</reference>
<dbReference type="InterPro" id="IPR050500">
    <property type="entry name" value="Phos_Acetyltrans/Butyryltrans"/>
</dbReference>
<dbReference type="GO" id="GO:0050182">
    <property type="term" value="F:phosphate butyryltransferase activity"/>
    <property type="evidence" value="ECO:0007669"/>
    <property type="project" value="UniProtKB-EC"/>
</dbReference>
<dbReference type="SUPFAM" id="SSF53659">
    <property type="entry name" value="Isocitrate/Isopropylmalate dehydrogenase-like"/>
    <property type="match status" value="1"/>
</dbReference>
<keyword evidence="2 5" id="KW-0808">Transferase</keyword>
<dbReference type="PANTHER" id="PTHR43356:SF2">
    <property type="entry name" value="PHOSPHATE ACETYLTRANSFERASE"/>
    <property type="match status" value="1"/>
</dbReference>